<accession>A0A0F9C8Y4</accession>
<proteinExistence type="predicted"/>
<dbReference type="AlphaFoldDB" id="A0A0F9C8Y4"/>
<reference evidence="1" key="1">
    <citation type="journal article" date="2015" name="Nature">
        <title>Complex archaea that bridge the gap between prokaryotes and eukaryotes.</title>
        <authorList>
            <person name="Spang A."/>
            <person name="Saw J.H."/>
            <person name="Jorgensen S.L."/>
            <person name="Zaremba-Niedzwiedzka K."/>
            <person name="Martijn J."/>
            <person name="Lind A.E."/>
            <person name="van Eijk R."/>
            <person name="Schleper C."/>
            <person name="Guy L."/>
            <person name="Ettema T.J."/>
        </authorList>
    </citation>
    <scope>NUCLEOTIDE SEQUENCE</scope>
</reference>
<gene>
    <name evidence="1" type="ORF">LCGC14_2352000</name>
</gene>
<comment type="caution">
    <text evidence="1">The sequence shown here is derived from an EMBL/GenBank/DDBJ whole genome shotgun (WGS) entry which is preliminary data.</text>
</comment>
<dbReference type="EMBL" id="LAZR01034260">
    <property type="protein sequence ID" value="KKL45798.1"/>
    <property type="molecule type" value="Genomic_DNA"/>
</dbReference>
<organism evidence="1">
    <name type="scientific">marine sediment metagenome</name>
    <dbReference type="NCBI Taxonomy" id="412755"/>
    <lineage>
        <taxon>unclassified sequences</taxon>
        <taxon>metagenomes</taxon>
        <taxon>ecological metagenomes</taxon>
    </lineage>
</organism>
<protein>
    <submittedName>
        <fullName evidence="1">Uncharacterized protein</fullName>
    </submittedName>
</protein>
<evidence type="ECO:0000313" key="1">
    <source>
        <dbReference type="EMBL" id="KKL45798.1"/>
    </source>
</evidence>
<name>A0A0F9C8Y4_9ZZZZ</name>
<sequence>MAIDVRIRSITALTSGGKTIGGVASNEKAMVVGDIDITTYTSGGELINAPDLGLTSIDGLHVSVVDVDGTVPSATQICGWGYDRALSLLLLVDGSGGVTDAGSNAQVRFVAFGDTASAPKLV</sequence>